<dbReference type="STRING" id="221988.MS1258"/>
<evidence type="ECO:0000313" key="2">
    <source>
        <dbReference type="Proteomes" id="UP000000607"/>
    </source>
</evidence>
<dbReference type="KEGG" id="msu:MS1258"/>
<dbReference type="Proteomes" id="UP000000607">
    <property type="component" value="Chromosome"/>
</dbReference>
<dbReference type="AlphaFoldDB" id="Q65T46"/>
<dbReference type="HOGENOM" id="CLU_3365757_0_0_6"/>
<evidence type="ECO:0000313" key="1">
    <source>
        <dbReference type="EMBL" id="AAU37864.1"/>
    </source>
</evidence>
<proteinExistence type="predicted"/>
<reference evidence="1 2" key="1">
    <citation type="journal article" date="2004" name="Nat. Biotechnol.">
        <title>The genome sequence of the capnophilic rumen bacterium Mannheimia succiniciproducens.</title>
        <authorList>
            <person name="Hong S.H."/>
            <person name="Kim J.S."/>
            <person name="Lee S.Y."/>
            <person name="In Y.H."/>
            <person name="Choi S.S."/>
            <person name="Rih J.-K."/>
            <person name="Kim C.H."/>
            <person name="Jeong H."/>
            <person name="Hur C.G."/>
            <person name="Kim J.J."/>
        </authorList>
    </citation>
    <scope>NUCLEOTIDE SEQUENCE [LARGE SCALE GENOMIC DNA]</scope>
    <source>
        <strain evidence="2">KCTC 0769BP / MBEL55E</strain>
    </source>
</reference>
<sequence>MIHIQTKFFKKITALFLQCKEQKIISYNFYEYLND</sequence>
<dbReference type="EMBL" id="AE016827">
    <property type="protein sequence ID" value="AAU37864.1"/>
    <property type="molecule type" value="Genomic_DNA"/>
</dbReference>
<name>Q65T46_MANSM</name>
<keyword evidence="2" id="KW-1185">Reference proteome</keyword>
<organism evidence="1 2">
    <name type="scientific">Mannheimia succiniciproducens (strain KCTC 0769BP / MBEL55E)</name>
    <dbReference type="NCBI Taxonomy" id="221988"/>
    <lineage>
        <taxon>Bacteria</taxon>
        <taxon>Pseudomonadati</taxon>
        <taxon>Pseudomonadota</taxon>
        <taxon>Gammaproteobacteria</taxon>
        <taxon>Pasteurellales</taxon>
        <taxon>Pasteurellaceae</taxon>
        <taxon>Basfia</taxon>
    </lineage>
</organism>
<accession>Q65T46</accession>
<gene>
    <name evidence="1" type="ordered locus">MS1258</name>
</gene>
<protein>
    <submittedName>
        <fullName evidence="1">Uncharacterized protein</fullName>
    </submittedName>
</protein>